<evidence type="ECO:0000313" key="2">
    <source>
        <dbReference type="EMBL" id="MFC4078387.1"/>
    </source>
</evidence>
<reference evidence="3" key="1">
    <citation type="journal article" date="2019" name="Int. J. Syst. Evol. Microbiol.">
        <title>The Global Catalogue of Microorganisms (GCM) 10K type strain sequencing project: providing services to taxonomists for standard genome sequencing and annotation.</title>
        <authorList>
            <consortium name="The Broad Institute Genomics Platform"/>
            <consortium name="The Broad Institute Genome Sequencing Center for Infectious Disease"/>
            <person name="Wu L."/>
            <person name="Ma J."/>
        </authorList>
    </citation>
    <scope>NUCLEOTIDE SEQUENCE [LARGE SCALE GENOMIC DNA]</scope>
    <source>
        <strain evidence="3">IBRC-M 10813</strain>
    </source>
</reference>
<evidence type="ECO:0000313" key="3">
    <source>
        <dbReference type="Proteomes" id="UP001595843"/>
    </source>
</evidence>
<name>A0ABV8JNP3_9BACL</name>
<accession>A0ABV8JNP3</accession>
<dbReference type="InterPro" id="IPR001173">
    <property type="entry name" value="Glyco_trans_2-like"/>
</dbReference>
<dbReference type="EMBL" id="JBHSAP010000018">
    <property type="protein sequence ID" value="MFC4078387.1"/>
    <property type="molecule type" value="Genomic_DNA"/>
</dbReference>
<keyword evidence="2" id="KW-0328">Glycosyltransferase</keyword>
<proteinExistence type="predicted"/>
<organism evidence="2 3">
    <name type="scientific">Salinithrix halophila</name>
    <dbReference type="NCBI Taxonomy" id="1485204"/>
    <lineage>
        <taxon>Bacteria</taxon>
        <taxon>Bacillati</taxon>
        <taxon>Bacillota</taxon>
        <taxon>Bacilli</taxon>
        <taxon>Bacillales</taxon>
        <taxon>Thermoactinomycetaceae</taxon>
        <taxon>Salinithrix</taxon>
    </lineage>
</organism>
<gene>
    <name evidence="2" type="ORF">ACFOUO_16435</name>
</gene>
<protein>
    <submittedName>
        <fullName evidence="2">Glycosyltransferase</fullName>
        <ecNumber evidence="2">2.4.-.-</ecNumber>
    </submittedName>
</protein>
<dbReference type="GO" id="GO:0016757">
    <property type="term" value="F:glycosyltransferase activity"/>
    <property type="evidence" value="ECO:0007669"/>
    <property type="project" value="UniProtKB-KW"/>
</dbReference>
<sequence length="242" mass="28443">MNRGSKKRGKNGVSIIVCTKRPQCIDRIFNNYRRQAYKEKELIIVLNHNRMDFAPYRLRAKDYQKVRVYQLPEVASLGACLNFGVGKAQYPLVAKFDDDDYYSSYYLLEAVRAMSETGADVVGKRTMYVYLREKKLLLIRRPGIENRFSQVVAGATLVAKQEVFRKVRFPDSTLGECLSFLRGCRKKGFKIYSTSRYNFVAYRRQDHKSHTWQIPYPVLIRQYSRIVSFTRNYKKWADKPIL</sequence>
<keyword evidence="3" id="KW-1185">Reference proteome</keyword>
<dbReference type="SUPFAM" id="SSF53448">
    <property type="entry name" value="Nucleotide-diphospho-sugar transferases"/>
    <property type="match status" value="1"/>
</dbReference>
<dbReference type="Pfam" id="PF00535">
    <property type="entry name" value="Glycos_transf_2"/>
    <property type="match status" value="1"/>
</dbReference>
<dbReference type="Proteomes" id="UP001595843">
    <property type="component" value="Unassembled WGS sequence"/>
</dbReference>
<feature type="domain" description="Glycosyltransferase 2-like" evidence="1">
    <location>
        <begin position="15"/>
        <end position="134"/>
    </location>
</feature>
<dbReference type="RefSeq" id="WP_380706195.1">
    <property type="nucleotide sequence ID" value="NZ_JBHSAP010000018.1"/>
</dbReference>
<evidence type="ECO:0000259" key="1">
    <source>
        <dbReference type="Pfam" id="PF00535"/>
    </source>
</evidence>
<comment type="caution">
    <text evidence="2">The sequence shown here is derived from an EMBL/GenBank/DDBJ whole genome shotgun (WGS) entry which is preliminary data.</text>
</comment>
<dbReference type="EC" id="2.4.-.-" evidence="2"/>
<keyword evidence="2" id="KW-0808">Transferase</keyword>
<dbReference type="InterPro" id="IPR029044">
    <property type="entry name" value="Nucleotide-diphossugar_trans"/>
</dbReference>
<dbReference type="Gene3D" id="3.90.550.10">
    <property type="entry name" value="Spore Coat Polysaccharide Biosynthesis Protein SpsA, Chain A"/>
    <property type="match status" value="1"/>
</dbReference>